<dbReference type="HOGENOM" id="CLU_040356_0_0_1"/>
<feature type="compositionally biased region" description="Basic and acidic residues" evidence="1">
    <location>
        <begin position="53"/>
        <end position="82"/>
    </location>
</feature>
<accession>B3MVJ0</accession>
<dbReference type="STRING" id="7217.B3MVJ0"/>
<dbReference type="Proteomes" id="UP000007801">
    <property type="component" value="Unassembled WGS sequence"/>
</dbReference>
<dbReference type="FunCoup" id="B3MVJ0">
    <property type="interactions" value="5"/>
</dbReference>
<evidence type="ECO:0000313" key="2">
    <source>
        <dbReference type="EMBL" id="EDV33255.2"/>
    </source>
</evidence>
<dbReference type="EMBL" id="CH902624">
    <property type="protein sequence ID" value="EDV33255.2"/>
    <property type="molecule type" value="Genomic_DNA"/>
</dbReference>
<feature type="compositionally biased region" description="Polar residues" evidence="1">
    <location>
        <begin position="488"/>
        <end position="510"/>
    </location>
</feature>
<evidence type="ECO:0000313" key="3">
    <source>
        <dbReference type="Proteomes" id="UP000007801"/>
    </source>
</evidence>
<dbReference type="GeneID" id="6506148"/>
<organism evidence="2 3">
    <name type="scientific">Drosophila ananassae</name>
    <name type="common">Fruit fly</name>
    <dbReference type="NCBI Taxonomy" id="7217"/>
    <lineage>
        <taxon>Eukaryota</taxon>
        <taxon>Metazoa</taxon>
        <taxon>Ecdysozoa</taxon>
        <taxon>Arthropoda</taxon>
        <taxon>Hexapoda</taxon>
        <taxon>Insecta</taxon>
        <taxon>Pterygota</taxon>
        <taxon>Neoptera</taxon>
        <taxon>Endopterygota</taxon>
        <taxon>Diptera</taxon>
        <taxon>Brachycera</taxon>
        <taxon>Muscomorpha</taxon>
        <taxon>Ephydroidea</taxon>
        <taxon>Drosophilidae</taxon>
        <taxon>Drosophila</taxon>
        <taxon>Sophophora</taxon>
    </lineage>
</organism>
<protein>
    <submittedName>
        <fullName evidence="2">Uncharacterized protein</fullName>
    </submittedName>
</protein>
<name>B3MVJ0_DROAN</name>
<feature type="compositionally biased region" description="Low complexity" evidence="1">
    <location>
        <begin position="87"/>
        <end position="99"/>
    </location>
</feature>
<proteinExistence type="predicted"/>
<dbReference type="InParanoid" id="B3MVJ0"/>
<keyword evidence="3" id="KW-1185">Reference proteome</keyword>
<feature type="compositionally biased region" description="Pro residues" evidence="1">
    <location>
        <begin position="476"/>
        <end position="486"/>
    </location>
</feature>
<dbReference type="eggNOG" id="ENOG502TFDQ">
    <property type="taxonomic scope" value="Eukaryota"/>
</dbReference>
<sequence>MLIISHLQSNLQQKKSENCNFSSIPSFLSCSEGMSENEVVEDAPAEPNASNDESSKEEEGKPKMSFADWKKCKEALKPESKTGQKRNNNINNNNGNNNGRKQWPRNDNTQFQRNNNYNQDRNFQPLSRPPPLPMQLSMGFDNNFGPGPCGPPFGGPFGPMGPGGPNGPCGPMGPFGPGPFGPGGPCGPMGPENYGPGPRNNCNRPLEPPPFWDDMMSPQQRQPPMQPPMPKCPSLWNLMPKDRTQQRQNRGNQQNQNSNNKKFKPNNRGGNKNSNDSNLMPPPPPPSEDSSNNSQGSNGSQPSKKLKRSGAFVQINGQWIQKPEAPLPLDEAPPGTKEERQRQWKEYRQAMKPFKNREFHNQKRTVQRLGKLPRDQLDEVQLERLQKAEEYIGAHKAMLTIKHAERWVQQEDGKKVSDPAKGQVFVRKTANTGNYWDMTKMGPNTSNGFDPKQPFFSSGRPITGGAEALAVNLASLPPPPPPPDTPPSNQGYNSSWPTGSTSSNNTGLNCNPSYYSHYSNTFVKGNTLLPP</sequence>
<gene>
    <name evidence="2" type="primary">Dana\GF23507</name>
    <name evidence="2" type="synonym">dana_GLEANR_830</name>
    <name evidence="2" type="ORF">GF23507</name>
</gene>
<feature type="compositionally biased region" description="Low complexity" evidence="1">
    <location>
        <begin position="288"/>
        <end position="301"/>
    </location>
</feature>
<feature type="region of interest" description="Disordered" evidence="1">
    <location>
        <begin position="472"/>
        <end position="510"/>
    </location>
</feature>
<feature type="compositionally biased region" description="Low complexity" evidence="1">
    <location>
        <begin position="323"/>
        <end position="334"/>
    </location>
</feature>
<feature type="compositionally biased region" description="Basic and acidic residues" evidence="1">
    <location>
        <begin position="336"/>
        <end position="361"/>
    </location>
</feature>
<feature type="region of interest" description="Disordered" evidence="1">
    <location>
        <begin position="177"/>
        <end position="370"/>
    </location>
</feature>
<dbReference type="OrthoDB" id="8066537at2759"/>
<dbReference type="KEGG" id="dan:6506148"/>
<feature type="region of interest" description="Disordered" evidence="1">
    <location>
        <begin position="34"/>
        <end position="159"/>
    </location>
</feature>
<dbReference type="AlphaFoldDB" id="B3MVJ0"/>
<feature type="compositionally biased region" description="Low complexity" evidence="1">
    <location>
        <begin position="246"/>
        <end position="260"/>
    </location>
</feature>
<evidence type="ECO:0000256" key="1">
    <source>
        <dbReference type="SAM" id="MobiDB-lite"/>
    </source>
</evidence>
<feature type="compositionally biased region" description="Polar residues" evidence="1">
    <location>
        <begin position="105"/>
        <end position="125"/>
    </location>
</feature>
<reference evidence="2 3" key="1">
    <citation type="journal article" date="2007" name="Nature">
        <title>Evolution of genes and genomes on the Drosophila phylogeny.</title>
        <authorList>
            <consortium name="Drosophila 12 Genomes Consortium"/>
            <person name="Clark A.G."/>
            <person name="Eisen M.B."/>
            <person name="Smith D.R."/>
            <person name="Bergman C.M."/>
            <person name="Oliver B."/>
            <person name="Markow T.A."/>
            <person name="Kaufman T.C."/>
            <person name="Kellis M."/>
            <person name="Gelbart W."/>
            <person name="Iyer V.N."/>
            <person name="Pollard D.A."/>
            <person name="Sackton T.B."/>
            <person name="Larracuente A.M."/>
            <person name="Singh N.D."/>
            <person name="Abad J.P."/>
            <person name="Abt D.N."/>
            <person name="Adryan B."/>
            <person name="Aguade M."/>
            <person name="Akashi H."/>
            <person name="Anderson W.W."/>
            <person name="Aquadro C.F."/>
            <person name="Ardell D.H."/>
            <person name="Arguello R."/>
            <person name="Artieri C.G."/>
            <person name="Barbash D.A."/>
            <person name="Barker D."/>
            <person name="Barsanti P."/>
            <person name="Batterham P."/>
            <person name="Batzoglou S."/>
            <person name="Begun D."/>
            <person name="Bhutkar A."/>
            <person name="Blanco E."/>
            <person name="Bosak S.A."/>
            <person name="Bradley R.K."/>
            <person name="Brand A.D."/>
            <person name="Brent M.R."/>
            <person name="Brooks A.N."/>
            <person name="Brown R.H."/>
            <person name="Butlin R.K."/>
            <person name="Caggese C."/>
            <person name="Calvi B.R."/>
            <person name="Bernardo de Carvalho A."/>
            <person name="Caspi A."/>
            <person name="Castrezana S."/>
            <person name="Celniker S.E."/>
            <person name="Chang J.L."/>
            <person name="Chapple C."/>
            <person name="Chatterji S."/>
            <person name="Chinwalla A."/>
            <person name="Civetta A."/>
            <person name="Clifton S.W."/>
            <person name="Comeron J.M."/>
            <person name="Costello J.C."/>
            <person name="Coyne J.A."/>
            <person name="Daub J."/>
            <person name="David R.G."/>
            <person name="Delcher A.L."/>
            <person name="Delehaunty K."/>
            <person name="Do C.B."/>
            <person name="Ebling H."/>
            <person name="Edwards K."/>
            <person name="Eickbush T."/>
            <person name="Evans J.D."/>
            <person name="Filipski A."/>
            <person name="Findeiss S."/>
            <person name="Freyhult E."/>
            <person name="Fulton L."/>
            <person name="Fulton R."/>
            <person name="Garcia A.C."/>
            <person name="Gardiner A."/>
            <person name="Garfield D.A."/>
            <person name="Garvin B.E."/>
            <person name="Gibson G."/>
            <person name="Gilbert D."/>
            <person name="Gnerre S."/>
            <person name="Godfrey J."/>
            <person name="Good R."/>
            <person name="Gotea V."/>
            <person name="Gravely B."/>
            <person name="Greenberg A.J."/>
            <person name="Griffiths-Jones S."/>
            <person name="Gross S."/>
            <person name="Guigo R."/>
            <person name="Gustafson E.A."/>
            <person name="Haerty W."/>
            <person name="Hahn M.W."/>
            <person name="Halligan D.L."/>
            <person name="Halpern A.L."/>
            <person name="Halter G.M."/>
            <person name="Han M.V."/>
            <person name="Heger A."/>
            <person name="Hillier L."/>
            <person name="Hinrichs A.S."/>
            <person name="Holmes I."/>
            <person name="Hoskins R.A."/>
            <person name="Hubisz M.J."/>
            <person name="Hultmark D."/>
            <person name="Huntley M.A."/>
            <person name="Jaffe D.B."/>
            <person name="Jagadeeshan S."/>
            <person name="Jeck W.R."/>
            <person name="Johnson J."/>
            <person name="Jones C.D."/>
            <person name="Jordan W.C."/>
            <person name="Karpen G.H."/>
            <person name="Kataoka E."/>
            <person name="Keightley P.D."/>
            <person name="Kheradpour P."/>
            <person name="Kirkness E.F."/>
            <person name="Koerich L.B."/>
            <person name="Kristiansen K."/>
            <person name="Kudrna D."/>
            <person name="Kulathinal R.J."/>
            <person name="Kumar S."/>
            <person name="Kwok R."/>
            <person name="Lander E."/>
            <person name="Langley C.H."/>
            <person name="Lapoint R."/>
            <person name="Lazzaro B.P."/>
            <person name="Lee S.J."/>
            <person name="Levesque L."/>
            <person name="Li R."/>
            <person name="Lin C.F."/>
            <person name="Lin M.F."/>
            <person name="Lindblad-Toh K."/>
            <person name="Llopart A."/>
            <person name="Long M."/>
            <person name="Low L."/>
            <person name="Lozovsky E."/>
            <person name="Lu J."/>
            <person name="Luo M."/>
            <person name="Machado C.A."/>
            <person name="Makalowski W."/>
            <person name="Marzo M."/>
            <person name="Matsuda M."/>
            <person name="Matzkin L."/>
            <person name="McAllister B."/>
            <person name="McBride C.S."/>
            <person name="McKernan B."/>
            <person name="McKernan K."/>
            <person name="Mendez-Lago M."/>
            <person name="Minx P."/>
            <person name="Mollenhauer M.U."/>
            <person name="Montooth K."/>
            <person name="Mount S.M."/>
            <person name="Mu X."/>
            <person name="Myers E."/>
            <person name="Negre B."/>
            <person name="Newfeld S."/>
            <person name="Nielsen R."/>
            <person name="Noor M.A."/>
            <person name="O'Grady P."/>
            <person name="Pachter L."/>
            <person name="Papaceit M."/>
            <person name="Parisi M.J."/>
            <person name="Parisi M."/>
            <person name="Parts L."/>
            <person name="Pedersen J.S."/>
            <person name="Pesole G."/>
            <person name="Phillippy A.M."/>
            <person name="Ponting C.P."/>
            <person name="Pop M."/>
            <person name="Porcelli D."/>
            <person name="Powell J.R."/>
            <person name="Prohaska S."/>
            <person name="Pruitt K."/>
            <person name="Puig M."/>
            <person name="Quesneville H."/>
            <person name="Ram K.R."/>
            <person name="Rand D."/>
            <person name="Rasmussen M.D."/>
            <person name="Reed L.K."/>
            <person name="Reenan R."/>
            <person name="Reily A."/>
            <person name="Remington K.A."/>
            <person name="Rieger T.T."/>
            <person name="Ritchie M.G."/>
            <person name="Robin C."/>
            <person name="Rogers Y.H."/>
            <person name="Rohde C."/>
            <person name="Rozas J."/>
            <person name="Rubenfield M.J."/>
            <person name="Ruiz A."/>
            <person name="Russo S."/>
            <person name="Salzberg S.L."/>
            <person name="Sanchez-Gracia A."/>
            <person name="Saranga D.J."/>
            <person name="Sato H."/>
            <person name="Schaeffer S.W."/>
            <person name="Schatz M.C."/>
            <person name="Schlenke T."/>
            <person name="Schwartz R."/>
            <person name="Segarra C."/>
            <person name="Singh R.S."/>
            <person name="Sirot L."/>
            <person name="Sirota M."/>
            <person name="Sisneros N.B."/>
            <person name="Smith C.D."/>
            <person name="Smith T.F."/>
            <person name="Spieth J."/>
            <person name="Stage D.E."/>
            <person name="Stark A."/>
            <person name="Stephan W."/>
            <person name="Strausberg R.L."/>
            <person name="Strempel S."/>
            <person name="Sturgill D."/>
            <person name="Sutton G."/>
            <person name="Sutton G.G."/>
            <person name="Tao W."/>
            <person name="Teichmann S."/>
            <person name="Tobari Y.N."/>
            <person name="Tomimura Y."/>
            <person name="Tsolas J.M."/>
            <person name="Valente V.L."/>
            <person name="Venter E."/>
            <person name="Venter J.C."/>
            <person name="Vicario S."/>
            <person name="Vieira F.G."/>
            <person name="Vilella A.J."/>
            <person name="Villasante A."/>
            <person name="Walenz B."/>
            <person name="Wang J."/>
            <person name="Wasserman M."/>
            <person name="Watts T."/>
            <person name="Wilson D."/>
            <person name="Wilson R.K."/>
            <person name="Wing R.A."/>
            <person name="Wolfner M.F."/>
            <person name="Wong A."/>
            <person name="Wong G.K."/>
            <person name="Wu C.I."/>
            <person name="Wu G."/>
            <person name="Yamamoto D."/>
            <person name="Yang H.P."/>
            <person name="Yang S.P."/>
            <person name="Yorke J.A."/>
            <person name="Yoshida K."/>
            <person name="Zdobnov E."/>
            <person name="Zhang P."/>
            <person name="Zhang Y."/>
            <person name="Zimin A.V."/>
            <person name="Baldwin J."/>
            <person name="Abdouelleil A."/>
            <person name="Abdulkadir J."/>
            <person name="Abebe A."/>
            <person name="Abera B."/>
            <person name="Abreu J."/>
            <person name="Acer S.C."/>
            <person name="Aftuck L."/>
            <person name="Alexander A."/>
            <person name="An P."/>
            <person name="Anderson E."/>
            <person name="Anderson S."/>
            <person name="Arachi H."/>
            <person name="Azer M."/>
            <person name="Bachantsang P."/>
            <person name="Barry A."/>
            <person name="Bayul T."/>
            <person name="Berlin A."/>
            <person name="Bessette D."/>
            <person name="Bloom T."/>
            <person name="Blye J."/>
            <person name="Boguslavskiy L."/>
            <person name="Bonnet C."/>
            <person name="Boukhgalter B."/>
            <person name="Bourzgui I."/>
            <person name="Brown A."/>
            <person name="Cahill P."/>
            <person name="Channer S."/>
            <person name="Cheshatsang Y."/>
            <person name="Chuda L."/>
            <person name="Citroen M."/>
            <person name="Collymore A."/>
            <person name="Cooke P."/>
            <person name="Costello M."/>
            <person name="D'Aco K."/>
            <person name="Daza R."/>
            <person name="De Haan G."/>
            <person name="DeGray S."/>
            <person name="DeMaso C."/>
            <person name="Dhargay N."/>
            <person name="Dooley K."/>
            <person name="Dooley E."/>
            <person name="Doricent M."/>
            <person name="Dorje P."/>
            <person name="Dorjee K."/>
            <person name="Dupes A."/>
            <person name="Elong R."/>
            <person name="Falk J."/>
            <person name="Farina A."/>
            <person name="Faro S."/>
            <person name="Ferguson D."/>
            <person name="Fisher S."/>
            <person name="Foley C.D."/>
            <person name="Franke A."/>
            <person name="Friedrich D."/>
            <person name="Gadbois L."/>
            <person name="Gearin G."/>
            <person name="Gearin C.R."/>
            <person name="Giannoukos G."/>
            <person name="Goode T."/>
            <person name="Graham J."/>
            <person name="Grandbois E."/>
            <person name="Grewal S."/>
            <person name="Gyaltsen K."/>
            <person name="Hafez N."/>
            <person name="Hagos B."/>
            <person name="Hall J."/>
            <person name="Henson C."/>
            <person name="Hollinger A."/>
            <person name="Honan T."/>
            <person name="Huard M.D."/>
            <person name="Hughes L."/>
            <person name="Hurhula B."/>
            <person name="Husby M.E."/>
            <person name="Kamat A."/>
            <person name="Kanga B."/>
            <person name="Kashin S."/>
            <person name="Khazanovich D."/>
            <person name="Kisner P."/>
            <person name="Lance K."/>
            <person name="Lara M."/>
            <person name="Lee W."/>
            <person name="Lennon N."/>
            <person name="Letendre F."/>
            <person name="LeVine R."/>
            <person name="Lipovsky A."/>
            <person name="Liu X."/>
            <person name="Liu J."/>
            <person name="Liu S."/>
            <person name="Lokyitsang T."/>
            <person name="Lokyitsang Y."/>
            <person name="Lubonja R."/>
            <person name="Lui A."/>
            <person name="MacDonald P."/>
            <person name="Magnisalis V."/>
            <person name="Maru K."/>
            <person name="Matthews C."/>
            <person name="McCusker W."/>
            <person name="McDonough S."/>
            <person name="Mehta T."/>
            <person name="Meldrim J."/>
            <person name="Meneus L."/>
            <person name="Mihai O."/>
            <person name="Mihalev A."/>
            <person name="Mihova T."/>
            <person name="Mittelman R."/>
            <person name="Mlenga V."/>
            <person name="Montmayeur A."/>
            <person name="Mulrain L."/>
            <person name="Navidi A."/>
            <person name="Naylor J."/>
            <person name="Negash T."/>
            <person name="Nguyen T."/>
            <person name="Nguyen N."/>
            <person name="Nicol R."/>
            <person name="Norbu C."/>
            <person name="Norbu N."/>
            <person name="Novod N."/>
            <person name="O'Neill B."/>
            <person name="Osman S."/>
            <person name="Markiewicz E."/>
            <person name="Oyono O.L."/>
            <person name="Patti C."/>
            <person name="Phunkhang P."/>
            <person name="Pierre F."/>
            <person name="Priest M."/>
            <person name="Raghuraman S."/>
            <person name="Rege F."/>
            <person name="Reyes R."/>
            <person name="Rise C."/>
            <person name="Rogov P."/>
            <person name="Ross K."/>
            <person name="Ryan E."/>
            <person name="Settipalli S."/>
            <person name="Shea T."/>
            <person name="Sherpa N."/>
            <person name="Shi L."/>
            <person name="Shih D."/>
            <person name="Sparrow T."/>
            <person name="Spaulding J."/>
            <person name="Stalker J."/>
            <person name="Stange-Thomann N."/>
            <person name="Stavropoulos S."/>
            <person name="Stone C."/>
            <person name="Strader C."/>
            <person name="Tesfaye S."/>
            <person name="Thomson T."/>
            <person name="Thoulutsang Y."/>
            <person name="Thoulutsang D."/>
            <person name="Topham K."/>
            <person name="Topping I."/>
            <person name="Tsamla T."/>
            <person name="Vassiliev H."/>
            <person name="Vo A."/>
            <person name="Wangchuk T."/>
            <person name="Wangdi T."/>
            <person name="Weiand M."/>
            <person name="Wilkinson J."/>
            <person name="Wilson A."/>
            <person name="Yadav S."/>
            <person name="Young G."/>
            <person name="Yu Q."/>
            <person name="Zembek L."/>
            <person name="Zhong D."/>
            <person name="Zimmer A."/>
            <person name="Zwirko Z."/>
            <person name="Jaffe D.B."/>
            <person name="Alvarez P."/>
            <person name="Brockman W."/>
            <person name="Butler J."/>
            <person name="Chin C."/>
            <person name="Gnerre S."/>
            <person name="Grabherr M."/>
            <person name="Kleber M."/>
            <person name="Mauceli E."/>
            <person name="MacCallum I."/>
        </authorList>
    </citation>
    <scope>NUCLEOTIDE SEQUENCE [LARGE SCALE GENOMIC DNA]</scope>
    <source>
        <strain evidence="3">Tucson 14024-0371.13</strain>
    </source>
</reference>